<organism evidence="1 2">
    <name type="scientific">Choiromyces venosus 120613-1</name>
    <dbReference type="NCBI Taxonomy" id="1336337"/>
    <lineage>
        <taxon>Eukaryota</taxon>
        <taxon>Fungi</taxon>
        <taxon>Dikarya</taxon>
        <taxon>Ascomycota</taxon>
        <taxon>Pezizomycotina</taxon>
        <taxon>Pezizomycetes</taxon>
        <taxon>Pezizales</taxon>
        <taxon>Tuberaceae</taxon>
        <taxon>Choiromyces</taxon>
    </lineage>
</organism>
<reference evidence="1 2" key="1">
    <citation type="journal article" date="2018" name="Nat. Ecol. Evol.">
        <title>Pezizomycetes genomes reveal the molecular basis of ectomycorrhizal truffle lifestyle.</title>
        <authorList>
            <person name="Murat C."/>
            <person name="Payen T."/>
            <person name="Noel B."/>
            <person name="Kuo A."/>
            <person name="Morin E."/>
            <person name="Chen J."/>
            <person name="Kohler A."/>
            <person name="Krizsan K."/>
            <person name="Balestrini R."/>
            <person name="Da Silva C."/>
            <person name="Montanini B."/>
            <person name="Hainaut M."/>
            <person name="Levati E."/>
            <person name="Barry K.W."/>
            <person name="Belfiori B."/>
            <person name="Cichocki N."/>
            <person name="Clum A."/>
            <person name="Dockter R.B."/>
            <person name="Fauchery L."/>
            <person name="Guy J."/>
            <person name="Iotti M."/>
            <person name="Le Tacon F."/>
            <person name="Lindquist E.A."/>
            <person name="Lipzen A."/>
            <person name="Malagnac F."/>
            <person name="Mello A."/>
            <person name="Molinier V."/>
            <person name="Miyauchi S."/>
            <person name="Poulain J."/>
            <person name="Riccioni C."/>
            <person name="Rubini A."/>
            <person name="Sitrit Y."/>
            <person name="Splivallo R."/>
            <person name="Traeger S."/>
            <person name="Wang M."/>
            <person name="Zifcakova L."/>
            <person name="Wipf D."/>
            <person name="Zambonelli A."/>
            <person name="Paolocci F."/>
            <person name="Nowrousian M."/>
            <person name="Ottonello S."/>
            <person name="Baldrian P."/>
            <person name="Spatafora J.W."/>
            <person name="Henrissat B."/>
            <person name="Nagy L.G."/>
            <person name="Aury J.M."/>
            <person name="Wincker P."/>
            <person name="Grigoriev I.V."/>
            <person name="Bonfante P."/>
            <person name="Martin F.M."/>
        </authorList>
    </citation>
    <scope>NUCLEOTIDE SEQUENCE [LARGE SCALE GENOMIC DNA]</scope>
    <source>
        <strain evidence="1 2">120613-1</strain>
    </source>
</reference>
<gene>
    <name evidence="1" type="ORF">L873DRAFT_959758</name>
</gene>
<dbReference type="Proteomes" id="UP000276215">
    <property type="component" value="Unassembled WGS sequence"/>
</dbReference>
<evidence type="ECO:0000313" key="2">
    <source>
        <dbReference type="Proteomes" id="UP000276215"/>
    </source>
</evidence>
<proteinExistence type="predicted"/>
<accession>A0A3N4K3W6</accession>
<name>A0A3N4K3W6_9PEZI</name>
<protein>
    <submittedName>
        <fullName evidence="1">Uncharacterized protein</fullName>
    </submittedName>
</protein>
<evidence type="ECO:0000313" key="1">
    <source>
        <dbReference type="EMBL" id="RPB05264.1"/>
    </source>
</evidence>
<dbReference type="AlphaFoldDB" id="A0A3N4K3W6"/>
<dbReference type="EMBL" id="ML120354">
    <property type="protein sequence ID" value="RPB05264.1"/>
    <property type="molecule type" value="Genomic_DNA"/>
</dbReference>
<sequence length="150" mass="17221">MVIVCRWSGDEEGQAKWALTRCPCVGIMRSRLNHAPQARGMIGIERGEVSDAECHSFAAEYKGILIIYLKYNNNRGANKYKIILLLIKVAMLERYKTYKFKPCTVTRWFFRCSHCSIMVSHSTYRQFIGPGDGVADERTVFTCFLRAPIE</sequence>
<keyword evidence="2" id="KW-1185">Reference proteome</keyword>